<dbReference type="EMBL" id="AMCI01001948">
    <property type="protein sequence ID" value="EJX04020.1"/>
    <property type="molecule type" value="Genomic_DNA"/>
</dbReference>
<proteinExistence type="predicted"/>
<comment type="caution">
    <text evidence="1">The sequence shown here is derived from an EMBL/GenBank/DDBJ whole genome shotgun (WGS) entry which is preliminary data.</text>
</comment>
<gene>
    <name evidence="1" type="ORF">EVA_07873</name>
</gene>
<reference evidence="1" key="1">
    <citation type="journal article" date="2012" name="PLoS ONE">
        <title>Gene sets for utilization of primary and secondary nutrition supplies in the distal gut of endangered iberian lynx.</title>
        <authorList>
            <person name="Alcaide M."/>
            <person name="Messina E."/>
            <person name="Richter M."/>
            <person name="Bargiela R."/>
            <person name="Peplies J."/>
            <person name="Huws S.A."/>
            <person name="Newbold C.J."/>
            <person name="Golyshin P.N."/>
            <person name="Simon M.A."/>
            <person name="Lopez G."/>
            <person name="Yakimov M.M."/>
            <person name="Ferrer M."/>
        </authorList>
    </citation>
    <scope>NUCLEOTIDE SEQUENCE</scope>
</reference>
<accession>J9GUC0</accession>
<sequence length="50" mass="5500">MNTRPKHSSPTGTAIGSPVSTAFVPLTRPSVDSLQYNELCYHRSAELLRL</sequence>
<dbReference type="AlphaFoldDB" id="J9GUC0"/>
<name>J9GUC0_9ZZZZ</name>
<evidence type="ECO:0000313" key="1">
    <source>
        <dbReference type="EMBL" id="EJX04020.1"/>
    </source>
</evidence>
<protein>
    <submittedName>
        <fullName evidence="1">Secreted protein</fullName>
    </submittedName>
</protein>
<organism evidence="1">
    <name type="scientific">gut metagenome</name>
    <dbReference type="NCBI Taxonomy" id="749906"/>
    <lineage>
        <taxon>unclassified sequences</taxon>
        <taxon>metagenomes</taxon>
        <taxon>organismal metagenomes</taxon>
    </lineage>
</organism>